<accession>A0A484KMN0</accession>
<evidence type="ECO:0000313" key="2">
    <source>
        <dbReference type="EMBL" id="VFQ66963.1"/>
    </source>
</evidence>
<dbReference type="EMBL" id="OOIL02000560">
    <property type="protein sequence ID" value="VFQ66963.1"/>
    <property type="molecule type" value="Genomic_DNA"/>
</dbReference>
<proteinExistence type="predicted"/>
<dbReference type="AlphaFoldDB" id="A0A484KMN0"/>
<gene>
    <name evidence="2" type="ORF">CCAM_LOCUS8739</name>
</gene>
<organism evidence="2 3">
    <name type="scientific">Cuscuta campestris</name>
    <dbReference type="NCBI Taxonomy" id="132261"/>
    <lineage>
        <taxon>Eukaryota</taxon>
        <taxon>Viridiplantae</taxon>
        <taxon>Streptophyta</taxon>
        <taxon>Embryophyta</taxon>
        <taxon>Tracheophyta</taxon>
        <taxon>Spermatophyta</taxon>
        <taxon>Magnoliopsida</taxon>
        <taxon>eudicotyledons</taxon>
        <taxon>Gunneridae</taxon>
        <taxon>Pentapetalae</taxon>
        <taxon>asterids</taxon>
        <taxon>lamiids</taxon>
        <taxon>Solanales</taxon>
        <taxon>Convolvulaceae</taxon>
        <taxon>Cuscuteae</taxon>
        <taxon>Cuscuta</taxon>
        <taxon>Cuscuta subgen. Grammica</taxon>
        <taxon>Cuscuta sect. Cleistogrammica</taxon>
    </lineage>
</organism>
<evidence type="ECO:0000256" key="1">
    <source>
        <dbReference type="SAM" id="MobiDB-lite"/>
    </source>
</evidence>
<dbReference type="Proteomes" id="UP000595140">
    <property type="component" value="Unassembled WGS sequence"/>
</dbReference>
<keyword evidence="3" id="KW-1185">Reference proteome</keyword>
<sequence length="83" mass="9697">MPTPNDRFLEGSPYRASQLEEKVREWEQKAREMSVVIMRQTDELAKLSKAVRVVGAKNPQLKEENTRMDKVSHLKEALEEKEQ</sequence>
<evidence type="ECO:0000313" key="3">
    <source>
        <dbReference type="Proteomes" id="UP000595140"/>
    </source>
</evidence>
<feature type="region of interest" description="Disordered" evidence="1">
    <location>
        <begin position="61"/>
        <end position="83"/>
    </location>
</feature>
<protein>
    <submittedName>
        <fullName evidence="2">Uncharacterized protein</fullName>
    </submittedName>
</protein>
<reference evidence="2 3" key="1">
    <citation type="submission" date="2018-04" db="EMBL/GenBank/DDBJ databases">
        <authorList>
            <person name="Vogel A."/>
        </authorList>
    </citation>
    <scope>NUCLEOTIDE SEQUENCE [LARGE SCALE GENOMIC DNA]</scope>
</reference>
<name>A0A484KMN0_9ASTE</name>